<evidence type="ECO:0000259" key="3">
    <source>
        <dbReference type="Pfam" id="PF00156"/>
    </source>
</evidence>
<evidence type="ECO:0000256" key="2">
    <source>
        <dbReference type="ARBA" id="ARBA00022679"/>
    </source>
</evidence>
<dbReference type="SUPFAM" id="SSF53271">
    <property type="entry name" value="PRTase-like"/>
    <property type="match status" value="1"/>
</dbReference>
<dbReference type="InterPro" id="IPR000836">
    <property type="entry name" value="PRTase_dom"/>
</dbReference>
<dbReference type="PANTHER" id="PTHR43363">
    <property type="entry name" value="HYPOXANTHINE PHOSPHORIBOSYLTRANSFERASE"/>
    <property type="match status" value="1"/>
</dbReference>
<sequence>MALLSVNGQRFLSLTWRDIEELVDNLFLKLGETYKPDTIIGVMRGGVIIANLLSDLFQSQEVYVIGCRSYMGKDRREEVKIYHDLILKDLRNRRVLVVDDVSDSGNTLKTALKHIITPRSPGEVRTATLHIKPWTSYTPDYYVDKTDAWIIYPWERIEAIKILGKIFIKEMNHEQVVSELSRLTRVKRDDVERVLKDYDR</sequence>
<organism evidence="4 5">
    <name type="scientific">Caldiarchaeum subterraneum</name>
    <dbReference type="NCBI Taxonomy" id="311458"/>
    <lineage>
        <taxon>Archaea</taxon>
        <taxon>Nitrososphaerota</taxon>
        <taxon>Candidatus Caldarchaeales</taxon>
        <taxon>Candidatus Caldarchaeaceae</taxon>
        <taxon>Candidatus Caldarchaeum</taxon>
    </lineage>
</organism>
<dbReference type="Proteomes" id="UP000608579">
    <property type="component" value="Unassembled WGS sequence"/>
</dbReference>
<name>A0A833E9J2_CALS0</name>
<feature type="domain" description="Phosphoribosyltransferase" evidence="3">
    <location>
        <begin position="17"/>
        <end position="150"/>
    </location>
</feature>
<keyword evidence="1 4" id="KW-0328">Glycosyltransferase</keyword>
<gene>
    <name evidence="4" type="ORF">EYH45_01495</name>
</gene>
<dbReference type="PANTHER" id="PTHR43363:SF1">
    <property type="entry name" value="HYPOXANTHINE-GUANINE PHOSPHORIBOSYLTRANSFERASE"/>
    <property type="match status" value="1"/>
</dbReference>
<accession>A0A833E9J2</accession>
<dbReference type="CDD" id="cd06223">
    <property type="entry name" value="PRTases_typeI"/>
    <property type="match status" value="1"/>
</dbReference>
<protein>
    <submittedName>
        <fullName evidence="4">Phosphoribosyltransferase</fullName>
    </submittedName>
</protein>
<dbReference type="AlphaFoldDB" id="A0A833E9J2"/>
<evidence type="ECO:0000256" key="1">
    <source>
        <dbReference type="ARBA" id="ARBA00022676"/>
    </source>
</evidence>
<dbReference type="Pfam" id="PF00156">
    <property type="entry name" value="Pribosyltran"/>
    <property type="match status" value="1"/>
</dbReference>
<dbReference type="Gene3D" id="3.40.50.2020">
    <property type="match status" value="1"/>
</dbReference>
<evidence type="ECO:0000313" key="4">
    <source>
        <dbReference type="EMBL" id="HIQ29219.1"/>
    </source>
</evidence>
<proteinExistence type="predicted"/>
<dbReference type="GO" id="GO:0016757">
    <property type="term" value="F:glycosyltransferase activity"/>
    <property type="evidence" value="ECO:0007669"/>
    <property type="project" value="UniProtKB-KW"/>
</dbReference>
<keyword evidence="2 4" id="KW-0808">Transferase</keyword>
<dbReference type="EMBL" id="DQVM01000029">
    <property type="protein sequence ID" value="HIQ29219.1"/>
    <property type="molecule type" value="Genomic_DNA"/>
</dbReference>
<evidence type="ECO:0000313" key="5">
    <source>
        <dbReference type="Proteomes" id="UP000608579"/>
    </source>
</evidence>
<dbReference type="InterPro" id="IPR029057">
    <property type="entry name" value="PRTase-like"/>
</dbReference>
<comment type="caution">
    <text evidence="4">The sequence shown here is derived from an EMBL/GenBank/DDBJ whole genome shotgun (WGS) entry which is preliminary data.</text>
</comment>
<reference evidence="4" key="1">
    <citation type="journal article" date="2020" name="ISME J.">
        <title>Gammaproteobacteria mediating utilization of methyl-, sulfur- and petroleum organic compounds in deep ocean hydrothermal plumes.</title>
        <authorList>
            <person name="Zhou Z."/>
            <person name="Liu Y."/>
            <person name="Pan J."/>
            <person name="Cron B.R."/>
            <person name="Toner B.M."/>
            <person name="Anantharaman K."/>
            <person name="Breier J.A."/>
            <person name="Dick G.J."/>
            <person name="Li M."/>
        </authorList>
    </citation>
    <scope>NUCLEOTIDE SEQUENCE</scope>
    <source>
        <strain evidence="4">SZUA-1515</strain>
    </source>
</reference>